<dbReference type="EMBL" id="CAAALY010054219">
    <property type="protein sequence ID" value="VEL22005.1"/>
    <property type="molecule type" value="Genomic_DNA"/>
</dbReference>
<proteinExistence type="predicted"/>
<organism evidence="2 3">
    <name type="scientific">Protopolystoma xenopodis</name>
    <dbReference type="NCBI Taxonomy" id="117903"/>
    <lineage>
        <taxon>Eukaryota</taxon>
        <taxon>Metazoa</taxon>
        <taxon>Spiralia</taxon>
        <taxon>Lophotrochozoa</taxon>
        <taxon>Platyhelminthes</taxon>
        <taxon>Monogenea</taxon>
        <taxon>Polyopisthocotylea</taxon>
        <taxon>Polystomatidea</taxon>
        <taxon>Polystomatidae</taxon>
        <taxon>Protopolystoma</taxon>
    </lineage>
</organism>
<reference evidence="2" key="1">
    <citation type="submission" date="2018-11" db="EMBL/GenBank/DDBJ databases">
        <authorList>
            <consortium name="Pathogen Informatics"/>
        </authorList>
    </citation>
    <scope>NUCLEOTIDE SEQUENCE</scope>
</reference>
<dbReference type="Proteomes" id="UP000784294">
    <property type="component" value="Unassembled WGS sequence"/>
</dbReference>
<comment type="caution">
    <text evidence="2">The sequence shown here is derived from an EMBL/GenBank/DDBJ whole genome shotgun (WGS) entry which is preliminary data.</text>
</comment>
<sequence>MGFPPNGTIPSSNLDHSFLNPSYSLQQRQEQHYYHHHHHHYHHHHHHHYTHDCQASSTVHWPSPTPSCPGQTSLHGINSLPPGLVDLVQATANSLFHNHQTSGTVSAPSNRVNHVASPIVSNGLESCLASAEQLATGGGSSSLSLNSIQSTLSSASIPISSANASATLPEPSVRGRRGARSRTTLAAAGIEDQPSSTAGGVEEMSCNSSVQSPVASGSSSNPTASVATVPGLSSVGIGSCDDSVLIVDAVKWRQLVRDLIAIRSRNLATRFVRYPVDTCSRLDPTGWRVLISLNNIDHLVSSLVI</sequence>
<name>A0A448WWP9_9PLAT</name>
<evidence type="ECO:0000313" key="2">
    <source>
        <dbReference type="EMBL" id="VEL22005.1"/>
    </source>
</evidence>
<dbReference type="AlphaFoldDB" id="A0A448WWP9"/>
<feature type="compositionally biased region" description="Low complexity" evidence="1">
    <location>
        <begin position="207"/>
        <end position="222"/>
    </location>
</feature>
<protein>
    <submittedName>
        <fullName evidence="2">Uncharacterized protein</fullName>
    </submittedName>
</protein>
<evidence type="ECO:0000256" key="1">
    <source>
        <dbReference type="SAM" id="MobiDB-lite"/>
    </source>
</evidence>
<accession>A0A448WWP9</accession>
<gene>
    <name evidence="2" type="ORF">PXEA_LOCUS15445</name>
</gene>
<evidence type="ECO:0000313" key="3">
    <source>
        <dbReference type="Proteomes" id="UP000784294"/>
    </source>
</evidence>
<keyword evidence="3" id="KW-1185">Reference proteome</keyword>
<feature type="region of interest" description="Disordered" evidence="1">
    <location>
        <begin position="165"/>
        <end position="225"/>
    </location>
</feature>